<sequence>MSVGAPVPARVDARVKQGLLEAVDYATGQGWAVSKTCEVLGLDVRRARRWRRRWRVNTETGLVDARPGASVNALTPCEVEAILEAFEAFGDKDFSHRRLTHRGSYNGLFWVGPSTVRRVLNDHGLRFRHPPRPSGSRRRPFPDWATYTPNSIWIYDSTHFTACGMTVLIIEDLVSRKWITHVVSSEETHTQVRLAFEQALDAEGLLEAALERADALDEATDPDGDEELTPILLAVSDNGSQMISANTRKFMAMVAIAQHFGRPATPSDQAWIESLNGTLKHEWPHLLAITDPAILRAELDTVRTEYNTARLHSGIGYVTPHDEHTGRGQAIRQARQDGLRRAAQDRLAYHRNQRDNQPNHDHPDVV</sequence>
<dbReference type="RefSeq" id="WP_126412293.1">
    <property type="nucleotide sequence ID" value="NZ_CBCRWE010000009.1"/>
</dbReference>
<dbReference type="KEGG" id="asla:NCTC11923_01850"/>
<dbReference type="PANTHER" id="PTHR46889:SF4">
    <property type="entry name" value="TRANSPOSASE INSO FOR INSERTION SEQUENCE ELEMENT IS911B-RELATED"/>
    <property type="match status" value="1"/>
</dbReference>
<dbReference type="AlphaFoldDB" id="A0A3S4SQ88"/>
<dbReference type="Proteomes" id="UP000276899">
    <property type="component" value="Chromosome"/>
</dbReference>
<keyword evidence="4" id="KW-1185">Reference proteome</keyword>
<dbReference type="Gene3D" id="3.30.420.10">
    <property type="entry name" value="Ribonuclease H-like superfamily/Ribonuclease H"/>
    <property type="match status" value="1"/>
</dbReference>
<dbReference type="InterPro" id="IPR009057">
    <property type="entry name" value="Homeodomain-like_sf"/>
</dbReference>
<dbReference type="GO" id="GO:0003676">
    <property type="term" value="F:nucleic acid binding"/>
    <property type="evidence" value="ECO:0007669"/>
    <property type="project" value="InterPro"/>
</dbReference>
<dbReference type="InterPro" id="IPR050900">
    <property type="entry name" value="Transposase_IS3/IS150/IS904"/>
</dbReference>
<proteinExistence type="predicted"/>
<dbReference type="Pfam" id="PF13683">
    <property type="entry name" value="rve_3"/>
    <property type="match status" value="1"/>
</dbReference>
<dbReference type="GO" id="GO:0015074">
    <property type="term" value="P:DNA integration"/>
    <property type="evidence" value="ECO:0007669"/>
    <property type="project" value="InterPro"/>
</dbReference>
<dbReference type="EMBL" id="LR134363">
    <property type="protein sequence ID" value="VEG75192.1"/>
    <property type="molecule type" value="Genomic_DNA"/>
</dbReference>
<name>A0A3S4SQ88_9ACTO</name>
<dbReference type="InterPro" id="IPR001584">
    <property type="entry name" value="Integrase_cat-core"/>
</dbReference>
<accession>A0A3S4SQ88</accession>
<organism evidence="3 4">
    <name type="scientific">Actinomyces slackii</name>
    <dbReference type="NCBI Taxonomy" id="52774"/>
    <lineage>
        <taxon>Bacteria</taxon>
        <taxon>Bacillati</taxon>
        <taxon>Actinomycetota</taxon>
        <taxon>Actinomycetes</taxon>
        <taxon>Actinomycetales</taxon>
        <taxon>Actinomycetaceae</taxon>
        <taxon>Actinomyces</taxon>
    </lineage>
</organism>
<dbReference type="KEGG" id="asla:NCTC11923_01868"/>
<dbReference type="InterPro" id="IPR012337">
    <property type="entry name" value="RNaseH-like_sf"/>
</dbReference>
<gene>
    <name evidence="2" type="ORF">NCTC11923_01850</name>
    <name evidence="3" type="ORF">NCTC11923_01868</name>
</gene>
<dbReference type="SUPFAM" id="SSF53098">
    <property type="entry name" value="Ribonuclease H-like"/>
    <property type="match status" value="1"/>
</dbReference>
<dbReference type="PROSITE" id="PS50994">
    <property type="entry name" value="INTEGRASE"/>
    <property type="match status" value="1"/>
</dbReference>
<dbReference type="InterPro" id="IPR036397">
    <property type="entry name" value="RNaseH_sf"/>
</dbReference>
<dbReference type="PANTHER" id="PTHR46889">
    <property type="entry name" value="TRANSPOSASE INSF FOR INSERTION SEQUENCE IS3B-RELATED"/>
    <property type="match status" value="1"/>
</dbReference>
<dbReference type="EMBL" id="LR134363">
    <property type="protein sequence ID" value="VEG75210.1"/>
    <property type="molecule type" value="Genomic_DNA"/>
</dbReference>
<evidence type="ECO:0000313" key="4">
    <source>
        <dbReference type="Proteomes" id="UP000276899"/>
    </source>
</evidence>
<protein>
    <submittedName>
        <fullName evidence="3">Integrase core domain</fullName>
    </submittedName>
</protein>
<reference evidence="3 4" key="1">
    <citation type="submission" date="2018-12" db="EMBL/GenBank/DDBJ databases">
        <authorList>
            <consortium name="Pathogen Informatics"/>
        </authorList>
    </citation>
    <scope>NUCLEOTIDE SEQUENCE [LARGE SCALE GENOMIC DNA]</scope>
    <source>
        <strain evidence="3 4">NCTC11923</strain>
    </source>
</reference>
<dbReference type="SUPFAM" id="SSF46689">
    <property type="entry name" value="Homeodomain-like"/>
    <property type="match status" value="1"/>
</dbReference>
<evidence type="ECO:0000313" key="2">
    <source>
        <dbReference type="EMBL" id="VEG75192.1"/>
    </source>
</evidence>
<evidence type="ECO:0000313" key="3">
    <source>
        <dbReference type="EMBL" id="VEG75210.1"/>
    </source>
</evidence>
<feature type="domain" description="Integrase catalytic" evidence="1">
    <location>
        <begin position="145"/>
        <end position="328"/>
    </location>
</feature>
<evidence type="ECO:0000259" key="1">
    <source>
        <dbReference type="PROSITE" id="PS50994"/>
    </source>
</evidence>